<organism evidence="1 2">
    <name type="scientific">Saccoglossus kowalevskii</name>
    <name type="common">Acorn worm</name>
    <dbReference type="NCBI Taxonomy" id="10224"/>
    <lineage>
        <taxon>Eukaryota</taxon>
        <taxon>Metazoa</taxon>
        <taxon>Hemichordata</taxon>
        <taxon>Enteropneusta</taxon>
        <taxon>Harrimaniidae</taxon>
        <taxon>Saccoglossus</taxon>
    </lineage>
</organism>
<proteinExistence type="predicted"/>
<dbReference type="PANTHER" id="PTHR46579">
    <property type="entry name" value="F5/8 TYPE C DOMAIN-CONTAINING PROTEIN-RELATED"/>
    <property type="match status" value="1"/>
</dbReference>
<dbReference type="GeneID" id="102800872"/>
<dbReference type="PANTHER" id="PTHR46579:SF1">
    <property type="entry name" value="F5_8 TYPE C DOMAIN-CONTAINING PROTEIN"/>
    <property type="match status" value="1"/>
</dbReference>
<evidence type="ECO:0000313" key="1">
    <source>
        <dbReference type="Proteomes" id="UP000694865"/>
    </source>
</evidence>
<gene>
    <name evidence="2" type="primary">LOC102800872</name>
</gene>
<evidence type="ECO:0000313" key="2">
    <source>
        <dbReference type="RefSeq" id="XP_006826137.1"/>
    </source>
</evidence>
<feature type="non-terminal residue" evidence="2">
    <location>
        <position position="1"/>
    </location>
</feature>
<sequence length="279" mass="31792">YRRCNKIFAGIWFGFKKPECKTFLQPFAVSLKELFTTGIGVSVKGKKVLVKGILLSSVFDSPARCIFMELNQFNGFFGCPFCLTKGATVKTGQKGHMLAYPFNTDNSSTGHDQLRTLLETRQHAMEAFTKSQQGNSSAVMGVKGVSWFLHVPKFDMINGMGADYMHCVCLGITKMLLILWTDKTNKDNPWYVGNQLELIDTKILRIKPPHVITRAPRNIFNELSHWKASEFRNFLLFYSIPVLWKILPNEYFQHYCLLVEAIFILLQSSISPMQLKKAS</sequence>
<feature type="non-terminal residue" evidence="2">
    <location>
        <position position="279"/>
    </location>
</feature>
<name>A0ABM0N1J6_SACKO</name>
<reference evidence="2" key="1">
    <citation type="submission" date="2025-08" db="UniProtKB">
        <authorList>
            <consortium name="RefSeq"/>
        </authorList>
    </citation>
    <scope>IDENTIFICATION</scope>
    <source>
        <tissue evidence="2">Testes</tissue>
    </source>
</reference>
<dbReference type="Proteomes" id="UP000694865">
    <property type="component" value="Unplaced"/>
</dbReference>
<keyword evidence="1" id="KW-1185">Reference proteome</keyword>
<protein>
    <submittedName>
        <fullName evidence="2">Uncharacterized protein LOC102800872</fullName>
    </submittedName>
</protein>
<accession>A0ABM0N1J6</accession>
<dbReference type="RefSeq" id="XP_006826137.1">
    <property type="nucleotide sequence ID" value="XM_006826074.1"/>
</dbReference>